<sequence length="292" mass="32217">MKVSLVVATLHRTAEVERLLRSLTMQTVAPHEVILVDQNADDRIDRLVAGFAENLNIRVVKSPPYGVNFARNLGFRQAGGDIVGFPDDDCHYPPDVIHRVVTKFSSGRAGAISGLIVDETGEPSVGRWERNSCRITRGNVWTTTVESAAFVRRNLFDKVGGFDEAIGPGAPSIFGAHEIDDLFLRLLKLDAELYFVREVLILHAASVPAYNADSLRRAYRYGAGLGYVLRKHGFPVTVLAHFILRSLGGAAISAVKRDFSQSFFYLSVARGRLTGWLRFPARQAHTAPKARS</sequence>
<evidence type="ECO:0000259" key="1">
    <source>
        <dbReference type="Pfam" id="PF00535"/>
    </source>
</evidence>
<dbReference type="eggNOG" id="COG1216">
    <property type="taxonomic scope" value="Bacteria"/>
</dbReference>
<evidence type="ECO:0000313" key="3">
    <source>
        <dbReference type="Proteomes" id="UP000010467"/>
    </source>
</evidence>
<dbReference type="PATRIC" id="fig|937777.3.peg.944"/>
<reference evidence="3" key="1">
    <citation type="submission" date="2012-03" db="EMBL/GenBank/DDBJ databases">
        <title>Complete sequence of chromosome of Deinococcus peraridilitoris DSM 19664.</title>
        <authorList>
            <person name="Lucas S."/>
            <person name="Copeland A."/>
            <person name="Lapidus A."/>
            <person name="Glavina del Rio T."/>
            <person name="Dalin E."/>
            <person name="Tice H."/>
            <person name="Bruce D."/>
            <person name="Goodwin L."/>
            <person name="Pitluck S."/>
            <person name="Peters L."/>
            <person name="Mikhailova N."/>
            <person name="Lu M."/>
            <person name="Kyrpides N."/>
            <person name="Mavromatis K."/>
            <person name="Ivanova N."/>
            <person name="Brettin T."/>
            <person name="Detter J.C."/>
            <person name="Han C."/>
            <person name="Larimer F."/>
            <person name="Land M."/>
            <person name="Hauser L."/>
            <person name="Markowitz V."/>
            <person name="Cheng J.-F."/>
            <person name="Hugenholtz P."/>
            <person name="Woyke T."/>
            <person name="Wu D."/>
            <person name="Pukall R."/>
            <person name="Steenblock K."/>
            <person name="Brambilla E."/>
            <person name="Klenk H.-P."/>
            <person name="Eisen J.A."/>
        </authorList>
    </citation>
    <scope>NUCLEOTIDE SEQUENCE [LARGE SCALE GENOMIC DNA]</scope>
    <source>
        <strain evidence="3">DSM 19664 / LMG 22246 / CIP 109416 / KR-200</strain>
    </source>
</reference>
<evidence type="ECO:0000313" key="2">
    <source>
        <dbReference type="EMBL" id="AFZ66505.1"/>
    </source>
</evidence>
<proteinExistence type="predicted"/>
<keyword evidence="3" id="KW-1185">Reference proteome</keyword>
<dbReference type="GO" id="GO:0016740">
    <property type="term" value="F:transferase activity"/>
    <property type="evidence" value="ECO:0007669"/>
    <property type="project" value="UniProtKB-KW"/>
</dbReference>
<keyword evidence="2" id="KW-0808">Transferase</keyword>
<protein>
    <submittedName>
        <fullName evidence="2">Putative glycosyltransferase</fullName>
    </submittedName>
</protein>
<dbReference type="InterPro" id="IPR029044">
    <property type="entry name" value="Nucleotide-diphossugar_trans"/>
</dbReference>
<gene>
    <name evidence="2" type="ordered locus">Deipe_0937</name>
</gene>
<accession>L0A0G6</accession>
<feature type="domain" description="Glycosyltransferase 2-like" evidence="1">
    <location>
        <begin position="4"/>
        <end position="132"/>
    </location>
</feature>
<dbReference type="RefSeq" id="WP_015234815.1">
    <property type="nucleotide sequence ID" value="NC_019793.1"/>
</dbReference>
<organism evidence="2 3">
    <name type="scientific">Deinococcus peraridilitoris (strain DSM 19664 / LMG 22246 / CIP 109416 / KR-200)</name>
    <dbReference type="NCBI Taxonomy" id="937777"/>
    <lineage>
        <taxon>Bacteria</taxon>
        <taxon>Thermotogati</taxon>
        <taxon>Deinococcota</taxon>
        <taxon>Deinococci</taxon>
        <taxon>Deinococcales</taxon>
        <taxon>Deinococcaceae</taxon>
        <taxon>Deinococcus</taxon>
    </lineage>
</organism>
<dbReference type="Pfam" id="PF00535">
    <property type="entry name" value="Glycos_transf_2"/>
    <property type="match status" value="1"/>
</dbReference>
<dbReference type="PANTHER" id="PTHR22916:SF64">
    <property type="entry name" value="TRANSFERASE, PUTATIVE-RELATED"/>
    <property type="match status" value="1"/>
</dbReference>
<dbReference type="PANTHER" id="PTHR22916">
    <property type="entry name" value="GLYCOSYLTRANSFERASE"/>
    <property type="match status" value="1"/>
</dbReference>
<dbReference type="Gene3D" id="3.90.550.10">
    <property type="entry name" value="Spore Coat Polysaccharide Biosynthesis Protein SpsA, Chain A"/>
    <property type="match status" value="1"/>
</dbReference>
<dbReference type="KEGG" id="dpd:Deipe_0937"/>
<dbReference type="SUPFAM" id="SSF53448">
    <property type="entry name" value="Nucleotide-diphospho-sugar transferases"/>
    <property type="match status" value="1"/>
</dbReference>
<dbReference type="STRING" id="937777.Deipe_0937"/>
<dbReference type="Proteomes" id="UP000010467">
    <property type="component" value="Chromosome"/>
</dbReference>
<dbReference type="EMBL" id="CP003382">
    <property type="protein sequence ID" value="AFZ66505.1"/>
    <property type="molecule type" value="Genomic_DNA"/>
</dbReference>
<name>L0A0G6_DEIPD</name>
<dbReference type="HOGENOM" id="CLU_025996_19_7_0"/>
<dbReference type="InterPro" id="IPR001173">
    <property type="entry name" value="Glyco_trans_2-like"/>
</dbReference>
<dbReference type="OrthoDB" id="153025at2"/>
<dbReference type="AlphaFoldDB" id="L0A0G6"/>